<keyword evidence="8 18" id="KW-0479">Metal-binding</keyword>
<evidence type="ECO:0000256" key="10">
    <source>
        <dbReference type="ARBA" id="ARBA00022982"/>
    </source>
</evidence>
<evidence type="ECO:0000259" key="21">
    <source>
        <dbReference type="PROSITE" id="PS51003"/>
    </source>
</evidence>
<dbReference type="FunFam" id="1.20.810.10:FF:000002">
    <property type="entry name" value="Cytochrome b"/>
    <property type="match status" value="1"/>
</dbReference>
<dbReference type="Gene3D" id="1.20.810.10">
    <property type="entry name" value="Cytochrome Bc1 Complex, Chain C"/>
    <property type="match status" value="1"/>
</dbReference>
<keyword evidence="6 19" id="KW-0679">Respiratory chain</keyword>
<feature type="binding site" description="axial binding residue" evidence="18">
    <location>
        <position position="98"/>
    </location>
    <ligand>
        <name>heme b</name>
        <dbReference type="ChEBI" id="CHEBI:60344"/>
        <label>b566</label>
    </ligand>
    <ligandPart>
        <name>Fe</name>
        <dbReference type="ChEBI" id="CHEBI:18248"/>
    </ligandPart>
</feature>
<proteinExistence type="inferred from homology"/>
<evidence type="ECO:0000256" key="2">
    <source>
        <dbReference type="ARBA" id="ARBA00004448"/>
    </source>
</evidence>
<evidence type="ECO:0000256" key="3">
    <source>
        <dbReference type="ARBA" id="ARBA00013531"/>
    </source>
</evidence>
<dbReference type="InterPro" id="IPR016174">
    <property type="entry name" value="Di-haem_cyt_TM"/>
</dbReference>
<evidence type="ECO:0000256" key="18">
    <source>
        <dbReference type="PIRSR" id="PIRSR038885-2"/>
    </source>
</evidence>
<dbReference type="GO" id="GO:0046872">
    <property type="term" value="F:metal ion binding"/>
    <property type="evidence" value="ECO:0007669"/>
    <property type="project" value="UniProtKB-UniRule"/>
</dbReference>
<dbReference type="InterPro" id="IPR005798">
    <property type="entry name" value="Cyt_b/b6_C"/>
</dbReference>
<feature type="transmembrane region" description="Helical" evidence="19">
    <location>
        <begin position="141"/>
        <end position="159"/>
    </location>
</feature>
<evidence type="ECO:0000256" key="14">
    <source>
        <dbReference type="ARBA" id="ARBA00023128"/>
    </source>
</evidence>
<evidence type="ECO:0000256" key="9">
    <source>
        <dbReference type="ARBA" id="ARBA00022792"/>
    </source>
</evidence>
<keyword evidence="11 19" id="KW-1133">Transmembrane helix</keyword>
<dbReference type="GO" id="GO:0008121">
    <property type="term" value="F:quinol-cytochrome-c reductase activity"/>
    <property type="evidence" value="ECO:0007669"/>
    <property type="project" value="InterPro"/>
</dbReference>
<dbReference type="CDD" id="cd00290">
    <property type="entry name" value="cytochrome_b_C"/>
    <property type="match status" value="1"/>
</dbReference>
<comment type="function">
    <text evidence="1 19">Component of the ubiquinol-cytochrome c reductase complex (complex III or cytochrome b-c1 complex) that is part of the mitochondrial respiratory chain. The b-c1 complex mediates electron transfer from ubiquinol to cytochrome c. Contributes to the generation of a proton gradient across the mitochondrial membrane that is then used for ATP synthesis.</text>
</comment>
<keyword evidence="12 18" id="KW-0408">Iron</keyword>
<feature type="binding site" evidence="17">
    <location>
        <position position="202"/>
    </location>
    <ligand>
        <name>a ubiquinone</name>
        <dbReference type="ChEBI" id="CHEBI:16389"/>
    </ligand>
</feature>
<organism evidence="22">
    <name type="scientific">Ophiosteira sp. Op725.7</name>
    <dbReference type="NCBI Taxonomy" id="2483773"/>
    <lineage>
        <taxon>Eukaryota</taxon>
        <taxon>Metazoa</taxon>
        <taxon>Echinodermata</taxon>
        <taxon>Eleutherozoa</taxon>
        <taxon>Asterozoa</taxon>
        <taxon>Ophiuroidea</taxon>
        <taxon>Myophiuroidea</taxon>
        <taxon>Metophiurida</taxon>
        <taxon>Ophintegrida</taxon>
        <taxon>Amphilepidida</taxon>
        <taxon>Ophiurina</taxon>
        <taxon>Chilophiurina</taxon>
        <taxon>Ophiuridae</taxon>
        <taxon>Ophiurinae</taxon>
        <taxon>Ophiosteira</taxon>
    </lineage>
</organism>
<protein>
    <recommendedName>
        <fullName evidence="3 19">Cytochrome b</fullName>
    </recommendedName>
</protein>
<keyword evidence="9" id="KW-0999">Mitochondrion inner membrane</keyword>
<evidence type="ECO:0000256" key="7">
    <source>
        <dbReference type="ARBA" id="ARBA00022692"/>
    </source>
</evidence>
<dbReference type="CDD" id="cd00284">
    <property type="entry name" value="Cytochrome_b_N"/>
    <property type="match status" value="1"/>
</dbReference>
<feature type="transmembrane region" description="Helical" evidence="19">
    <location>
        <begin position="179"/>
        <end position="201"/>
    </location>
</feature>
<evidence type="ECO:0000259" key="20">
    <source>
        <dbReference type="PROSITE" id="PS51002"/>
    </source>
</evidence>
<comment type="similarity">
    <text evidence="16 19">Belongs to the cytochrome b family.</text>
</comment>
<keyword evidence="7 19" id="KW-0812">Transmembrane</keyword>
<keyword evidence="14 19" id="KW-0496">Mitochondrion</keyword>
<dbReference type="GO" id="GO:0005743">
    <property type="term" value="C:mitochondrial inner membrane"/>
    <property type="evidence" value="ECO:0007669"/>
    <property type="project" value="UniProtKB-SubCell"/>
</dbReference>
<feature type="transmembrane region" description="Helical" evidence="19">
    <location>
        <begin position="346"/>
        <end position="370"/>
    </location>
</feature>
<evidence type="ECO:0000256" key="17">
    <source>
        <dbReference type="PIRSR" id="PIRSR038885-1"/>
    </source>
</evidence>
<dbReference type="PROSITE" id="PS51003">
    <property type="entry name" value="CYTB_CTER"/>
    <property type="match status" value="1"/>
</dbReference>
<comment type="subcellular location">
    <subcellularLocation>
        <location evidence="2">Mitochondrion inner membrane</location>
        <topology evidence="2">Multi-pass membrane protein</topology>
    </subcellularLocation>
</comment>
<dbReference type="InterPro" id="IPR005797">
    <property type="entry name" value="Cyt_b/b6_N"/>
</dbReference>
<gene>
    <name evidence="22" type="primary">cob</name>
</gene>
<dbReference type="InterPro" id="IPR048259">
    <property type="entry name" value="Cytochrome_b_N_euk/bac"/>
</dbReference>
<feature type="domain" description="Cytochrome b/b6 N-terminal region profile" evidence="20">
    <location>
        <begin position="1"/>
        <end position="210"/>
    </location>
</feature>
<feature type="transmembrane region" description="Helical" evidence="19">
    <location>
        <begin position="31"/>
        <end position="57"/>
    </location>
</feature>
<evidence type="ECO:0000256" key="12">
    <source>
        <dbReference type="ARBA" id="ARBA00023004"/>
    </source>
</evidence>
<evidence type="ECO:0000256" key="8">
    <source>
        <dbReference type="ARBA" id="ARBA00022723"/>
    </source>
</evidence>
<feature type="transmembrane region" description="Helical" evidence="19">
    <location>
        <begin position="289"/>
        <end position="309"/>
    </location>
</feature>
<dbReference type="Pfam" id="PF00033">
    <property type="entry name" value="Cytochrome_B"/>
    <property type="match status" value="1"/>
</dbReference>
<dbReference type="SUPFAM" id="SSF81648">
    <property type="entry name" value="a domain/subunit of cytochrome bc1 complex (Ubiquinol-cytochrome c reductase)"/>
    <property type="match status" value="1"/>
</dbReference>
<evidence type="ECO:0000256" key="15">
    <source>
        <dbReference type="ARBA" id="ARBA00023136"/>
    </source>
</evidence>
<name>A0A3G2WIC1_9ECHI</name>
<keyword evidence="10 19" id="KW-0249">Electron transport</keyword>
<feature type="binding site" description="axial binding residue" evidence="18">
    <location>
        <position position="84"/>
    </location>
    <ligand>
        <name>heme b</name>
        <dbReference type="ChEBI" id="CHEBI:60344"/>
        <label>b562</label>
    </ligand>
    <ligandPart>
        <name>Fe</name>
        <dbReference type="ChEBI" id="CHEBI:18248"/>
    </ligandPart>
</feature>
<dbReference type="PANTHER" id="PTHR19271">
    <property type="entry name" value="CYTOCHROME B"/>
    <property type="match status" value="1"/>
</dbReference>
<evidence type="ECO:0000256" key="13">
    <source>
        <dbReference type="ARBA" id="ARBA00023075"/>
    </source>
</evidence>
<dbReference type="Pfam" id="PF00032">
    <property type="entry name" value="Cytochrom_B_C"/>
    <property type="match status" value="1"/>
</dbReference>
<evidence type="ECO:0000256" key="1">
    <source>
        <dbReference type="ARBA" id="ARBA00002566"/>
    </source>
</evidence>
<reference evidence="22" key="1">
    <citation type="journal article" date="2018" name="Mol. Phylogenet. Evol.">
        <title>Conservation of mitochondrial genome arrangements in brittle stars (Echinodermata, Ophiuroidea).</title>
        <authorList>
            <person name="Galaska M.P."/>
            <person name="Li Y."/>
            <person name="Kocot K.M."/>
            <person name="Mahon A.R."/>
            <person name="Halanych K.M."/>
        </authorList>
    </citation>
    <scope>NUCLEOTIDE SEQUENCE</scope>
    <source>
        <strain evidence="22">Op725.7E</strain>
    </source>
</reference>
<evidence type="ECO:0000256" key="19">
    <source>
        <dbReference type="RuleBase" id="RU362117"/>
    </source>
</evidence>
<dbReference type="GO" id="GO:0016491">
    <property type="term" value="F:oxidoreductase activity"/>
    <property type="evidence" value="ECO:0007669"/>
    <property type="project" value="UniProtKB-UniRule"/>
</dbReference>
<dbReference type="InterPro" id="IPR027387">
    <property type="entry name" value="Cytb/b6-like_sf"/>
</dbReference>
<keyword evidence="15 19" id="KW-0472">Membrane</keyword>
<keyword evidence="5 18" id="KW-0349">Heme</keyword>
<dbReference type="PANTHER" id="PTHR19271:SF16">
    <property type="entry name" value="CYTOCHROME B"/>
    <property type="match status" value="1"/>
</dbReference>
<dbReference type="PIRSF" id="PIRSF038885">
    <property type="entry name" value="COB"/>
    <property type="match status" value="1"/>
</dbReference>
<feature type="transmembrane region" description="Helical" evidence="19">
    <location>
        <begin position="112"/>
        <end position="134"/>
    </location>
</feature>
<dbReference type="EMBL" id="MH671884">
    <property type="protein sequence ID" value="AYO99687.1"/>
    <property type="molecule type" value="Genomic_DNA"/>
</dbReference>
<dbReference type="InterPro" id="IPR036150">
    <property type="entry name" value="Cyt_b/b6_C_sf"/>
</dbReference>
<feature type="binding site" description="axial binding residue" evidence="18">
    <location>
        <position position="183"/>
    </location>
    <ligand>
        <name>heme b</name>
        <dbReference type="ChEBI" id="CHEBI:60344"/>
        <label>b562</label>
    </ligand>
    <ligandPart>
        <name>Fe</name>
        <dbReference type="ChEBI" id="CHEBI:18248"/>
    </ligandPart>
</feature>
<evidence type="ECO:0000256" key="6">
    <source>
        <dbReference type="ARBA" id="ARBA00022660"/>
    </source>
</evidence>
<accession>A0A3G2WIC1</accession>
<feature type="transmembrane region" description="Helical" evidence="19">
    <location>
        <begin position="78"/>
        <end position="100"/>
    </location>
</feature>
<evidence type="ECO:0000256" key="16">
    <source>
        <dbReference type="ARBA" id="ARBA00061233"/>
    </source>
</evidence>
<evidence type="ECO:0000313" key="22">
    <source>
        <dbReference type="EMBL" id="AYO99687.1"/>
    </source>
</evidence>
<dbReference type="GO" id="GO:0006122">
    <property type="term" value="P:mitochondrial electron transport, ubiquinol to cytochrome c"/>
    <property type="evidence" value="ECO:0007669"/>
    <property type="project" value="TreeGrafter"/>
</dbReference>
<comment type="cofactor">
    <cofactor evidence="18">
        <name>heme</name>
        <dbReference type="ChEBI" id="CHEBI:30413"/>
    </cofactor>
    <text evidence="18">Binds 2 heme groups non-covalently.</text>
</comment>
<feature type="transmembrane region" description="Helical" evidence="19">
    <location>
        <begin position="321"/>
        <end position="340"/>
    </location>
</feature>
<dbReference type="SUPFAM" id="SSF81342">
    <property type="entry name" value="Transmembrane di-heme cytochromes"/>
    <property type="match status" value="1"/>
</dbReference>
<feature type="binding site" description="axial binding residue" evidence="18">
    <location>
        <position position="197"/>
    </location>
    <ligand>
        <name>heme b</name>
        <dbReference type="ChEBI" id="CHEBI:60344"/>
        <label>b566</label>
    </ligand>
    <ligandPart>
        <name>Fe</name>
        <dbReference type="ChEBI" id="CHEBI:18248"/>
    </ligandPart>
</feature>
<sequence length="379" mass="43471">MNNPLRKNHPIIKIINNSLWDLPTPSNISTWWNYGSLIGFCLVIQVITGIFLAMHFTPDISMAFSSISHICRDVNYGWFLRNIHANGGSMFFICIYLHMGRSLYYGSYINNMTWNIGVILFLLSILTAFFGYVLPWGQMSFWAATVITNLVTAIPFIGNDIVQWIWGGFSVDNPTLHRFFVFHFLFPFILAFLSILHLLFLHETGSNNPLGITSDYDKIAFHTYFSSKDLIGFVIFVIILSFLALVYPLVLTDPENFIPANPLVTPPHIQPEWYFLFAYAILRSIPNKLGGVIALVSSILVLFLVPFLHFSPNNACNYRPLSQIAFWLFVSNFFILTWIGSEPVEYPFIVIGQLASIYYFFNFIVIYPIISSLEKTIWN</sequence>
<dbReference type="InterPro" id="IPR048260">
    <property type="entry name" value="Cytochrome_b_C_euk/bac"/>
</dbReference>
<dbReference type="PROSITE" id="PS51002">
    <property type="entry name" value="CYTB_NTER"/>
    <property type="match status" value="1"/>
</dbReference>
<keyword evidence="13" id="KW-0830">Ubiquinone</keyword>
<dbReference type="GO" id="GO:0045275">
    <property type="term" value="C:respiratory chain complex III"/>
    <property type="evidence" value="ECO:0007669"/>
    <property type="project" value="InterPro"/>
</dbReference>
<feature type="domain" description="Cytochrome b/b6 C-terminal region profile" evidence="21">
    <location>
        <begin position="211"/>
        <end position="379"/>
    </location>
</feature>
<geneLocation type="mitochondrion" evidence="22"/>
<evidence type="ECO:0000256" key="5">
    <source>
        <dbReference type="ARBA" id="ARBA00022617"/>
    </source>
</evidence>
<dbReference type="AlphaFoldDB" id="A0A3G2WIC1"/>
<evidence type="ECO:0000256" key="4">
    <source>
        <dbReference type="ARBA" id="ARBA00022448"/>
    </source>
</evidence>
<keyword evidence="4 19" id="KW-0813">Transport</keyword>
<evidence type="ECO:0000256" key="11">
    <source>
        <dbReference type="ARBA" id="ARBA00022989"/>
    </source>
</evidence>
<dbReference type="InterPro" id="IPR030689">
    <property type="entry name" value="Cytochrome_b"/>
</dbReference>
<comment type="cofactor">
    <cofactor evidence="19">
        <name>heme b</name>
        <dbReference type="ChEBI" id="CHEBI:60344"/>
    </cofactor>
    <text evidence="19">Binds 2 heme groups non-covalently.</text>
</comment>
<feature type="transmembrane region" description="Helical" evidence="19">
    <location>
        <begin position="230"/>
        <end position="250"/>
    </location>
</feature>